<dbReference type="EMBL" id="CP108253">
    <property type="protein sequence ID" value="WTU45064.1"/>
    <property type="molecule type" value="Genomic_DNA"/>
</dbReference>
<accession>A0AAU2H9Z9</accession>
<sequence>MNEPLETPAKRAVGTRTMGAAGKCCLAVTTVTVKDFGLLAALER</sequence>
<gene>
    <name evidence="1" type="ORF">OHV25_38615</name>
</gene>
<organism evidence="1">
    <name type="scientific">Streptomyces sp. NBC_00060</name>
    <dbReference type="NCBI Taxonomy" id="2975636"/>
    <lineage>
        <taxon>Bacteria</taxon>
        <taxon>Bacillati</taxon>
        <taxon>Actinomycetota</taxon>
        <taxon>Actinomycetes</taxon>
        <taxon>Kitasatosporales</taxon>
        <taxon>Streptomycetaceae</taxon>
        <taxon>Streptomyces</taxon>
    </lineage>
</organism>
<dbReference type="AlphaFoldDB" id="A0AAU2H9Z9"/>
<proteinExistence type="predicted"/>
<protein>
    <submittedName>
        <fullName evidence="1">Uncharacterized protein</fullName>
    </submittedName>
</protein>
<evidence type="ECO:0000313" key="1">
    <source>
        <dbReference type="EMBL" id="WTU45064.1"/>
    </source>
</evidence>
<name>A0AAU2H9Z9_9ACTN</name>
<reference evidence="1" key="1">
    <citation type="submission" date="2022-10" db="EMBL/GenBank/DDBJ databases">
        <title>The complete genomes of actinobacterial strains from the NBC collection.</title>
        <authorList>
            <person name="Joergensen T.S."/>
            <person name="Alvarez Arevalo M."/>
            <person name="Sterndorff E.B."/>
            <person name="Faurdal D."/>
            <person name="Vuksanovic O."/>
            <person name="Mourched A.-S."/>
            <person name="Charusanti P."/>
            <person name="Shaw S."/>
            <person name="Blin K."/>
            <person name="Weber T."/>
        </authorList>
    </citation>
    <scope>NUCLEOTIDE SEQUENCE</scope>
    <source>
        <strain evidence="1">NBC_00060</strain>
    </source>
</reference>